<evidence type="ECO:0000313" key="3">
    <source>
        <dbReference type="Proteomes" id="UP001331761"/>
    </source>
</evidence>
<feature type="region of interest" description="Disordered" evidence="1">
    <location>
        <begin position="1"/>
        <end position="39"/>
    </location>
</feature>
<accession>A0AAN8ETK3</accession>
<gene>
    <name evidence="2" type="ORF">GCK32_020711</name>
</gene>
<organism evidence="2 3">
    <name type="scientific">Trichostrongylus colubriformis</name>
    <name type="common">Black scour worm</name>
    <dbReference type="NCBI Taxonomy" id="6319"/>
    <lineage>
        <taxon>Eukaryota</taxon>
        <taxon>Metazoa</taxon>
        <taxon>Ecdysozoa</taxon>
        <taxon>Nematoda</taxon>
        <taxon>Chromadorea</taxon>
        <taxon>Rhabditida</taxon>
        <taxon>Rhabditina</taxon>
        <taxon>Rhabditomorpha</taxon>
        <taxon>Strongyloidea</taxon>
        <taxon>Trichostrongylidae</taxon>
        <taxon>Trichostrongylus</taxon>
    </lineage>
</organism>
<sequence length="87" mass="9977">MPVFSPSRKRSHKDSEDDSSFRFDGSGDYEDDHDEYDDVDEVGHSKEDLISPHLMLEHVEVTDVPLEKLSFFFFKADVSCSAYEGAR</sequence>
<reference evidence="2 3" key="1">
    <citation type="submission" date="2019-10" db="EMBL/GenBank/DDBJ databases">
        <title>Assembly and Annotation for the nematode Trichostrongylus colubriformis.</title>
        <authorList>
            <person name="Martin J."/>
        </authorList>
    </citation>
    <scope>NUCLEOTIDE SEQUENCE [LARGE SCALE GENOMIC DNA]</scope>
    <source>
        <strain evidence="2">G859</strain>
        <tissue evidence="2">Whole worm</tissue>
    </source>
</reference>
<protein>
    <submittedName>
        <fullName evidence="2">Uncharacterized protein</fullName>
    </submittedName>
</protein>
<keyword evidence="3" id="KW-1185">Reference proteome</keyword>
<proteinExistence type="predicted"/>
<comment type="caution">
    <text evidence="2">The sequence shown here is derived from an EMBL/GenBank/DDBJ whole genome shotgun (WGS) entry which is preliminary data.</text>
</comment>
<feature type="compositionally biased region" description="Acidic residues" evidence="1">
    <location>
        <begin position="27"/>
        <end position="39"/>
    </location>
</feature>
<dbReference type="AlphaFoldDB" id="A0AAN8ETK3"/>
<evidence type="ECO:0000256" key="1">
    <source>
        <dbReference type="SAM" id="MobiDB-lite"/>
    </source>
</evidence>
<dbReference type="Proteomes" id="UP001331761">
    <property type="component" value="Unassembled WGS sequence"/>
</dbReference>
<evidence type="ECO:0000313" key="2">
    <source>
        <dbReference type="EMBL" id="KAK5966585.1"/>
    </source>
</evidence>
<dbReference type="EMBL" id="WIXE01023355">
    <property type="protein sequence ID" value="KAK5966585.1"/>
    <property type="molecule type" value="Genomic_DNA"/>
</dbReference>
<name>A0AAN8ETK3_TRICO</name>